<comment type="caution">
    <text evidence="1">The sequence shown here is derived from an EMBL/GenBank/DDBJ whole genome shotgun (WGS) entry which is preliminary data.</text>
</comment>
<protein>
    <submittedName>
        <fullName evidence="1">Uncharacterized protein</fullName>
    </submittedName>
</protein>
<dbReference type="EMBL" id="JBHSAW010000007">
    <property type="protein sequence ID" value="MFC4096426.1"/>
    <property type="molecule type" value="Genomic_DNA"/>
</dbReference>
<accession>A0ABV8JS36</accession>
<dbReference type="Proteomes" id="UP001595814">
    <property type="component" value="Unassembled WGS sequence"/>
</dbReference>
<sequence length="67" mass="7748">MAIVVRDKPFRKVVVRLLSTGIKPKIDGNKVILLIPKAMNQDIDFDNDIKRPLFLFASPERKGKRWT</sequence>
<dbReference type="RefSeq" id="WP_192463639.1">
    <property type="nucleotide sequence ID" value="NZ_JACYFJ010000010.1"/>
</dbReference>
<proteinExistence type="predicted"/>
<keyword evidence="2" id="KW-1185">Reference proteome</keyword>
<evidence type="ECO:0000313" key="2">
    <source>
        <dbReference type="Proteomes" id="UP001595814"/>
    </source>
</evidence>
<gene>
    <name evidence="1" type="ORF">ACFOUT_11120</name>
</gene>
<name>A0ABV8JS36_9FLAO</name>
<reference evidence="2" key="1">
    <citation type="journal article" date="2019" name="Int. J. Syst. Evol. Microbiol.">
        <title>The Global Catalogue of Microorganisms (GCM) 10K type strain sequencing project: providing services to taxonomists for standard genome sequencing and annotation.</title>
        <authorList>
            <consortium name="The Broad Institute Genomics Platform"/>
            <consortium name="The Broad Institute Genome Sequencing Center for Infectious Disease"/>
            <person name="Wu L."/>
            <person name="Ma J."/>
        </authorList>
    </citation>
    <scope>NUCLEOTIDE SEQUENCE [LARGE SCALE GENOMIC DNA]</scope>
    <source>
        <strain evidence="2">CECT 7477</strain>
    </source>
</reference>
<evidence type="ECO:0000313" key="1">
    <source>
        <dbReference type="EMBL" id="MFC4096426.1"/>
    </source>
</evidence>
<organism evidence="1 2">
    <name type="scientific">Euzebyella saccharophila</name>
    <dbReference type="NCBI Taxonomy" id="679664"/>
    <lineage>
        <taxon>Bacteria</taxon>
        <taxon>Pseudomonadati</taxon>
        <taxon>Bacteroidota</taxon>
        <taxon>Flavobacteriia</taxon>
        <taxon>Flavobacteriales</taxon>
        <taxon>Flavobacteriaceae</taxon>
        <taxon>Euzebyella</taxon>
    </lineage>
</organism>